<dbReference type="GeneID" id="106077577"/>
<dbReference type="Proteomes" id="UP001165740">
    <property type="component" value="Chromosome 4"/>
</dbReference>
<keyword evidence="2" id="KW-1185">Reference proteome</keyword>
<organism evidence="2 4">
    <name type="scientific">Biomphalaria glabrata</name>
    <name type="common">Bloodfluke planorb</name>
    <name type="synonym">Freshwater snail</name>
    <dbReference type="NCBI Taxonomy" id="6526"/>
    <lineage>
        <taxon>Eukaryota</taxon>
        <taxon>Metazoa</taxon>
        <taxon>Spiralia</taxon>
        <taxon>Lophotrochozoa</taxon>
        <taxon>Mollusca</taxon>
        <taxon>Gastropoda</taxon>
        <taxon>Heterobranchia</taxon>
        <taxon>Euthyneura</taxon>
        <taxon>Panpulmonata</taxon>
        <taxon>Hygrophila</taxon>
        <taxon>Lymnaeoidea</taxon>
        <taxon>Planorbidae</taxon>
        <taxon>Biomphalaria</taxon>
    </lineage>
</organism>
<protein>
    <submittedName>
        <fullName evidence="3 4">Uncharacterized protein LOC106077577 isoform X1</fullName>
    </submittedName>
</protein>
<evidence type="ECO:0000256" key="1">
    <source>
        <dbReference type="SAM" id="MobiDB-lite"/>
    </source>
</evidence>
<accession>A0A9W3A4N6</accession>
<proteinExistence type="predicted"/>
<name>A0A9W3A4N6_BIOGL</name>
<feature type="region of interest" description="Disordered" evidence="1">
    <location>
        <begin position="345"/>
        <end position="364"/>
    </location>
</feature>
<sequence length="933" mass="105411">MDQISNIAELCGSMSTSLARSLYYNPRMAANRLLENWLSRNFKGEIVGSWCKKISGVKDWIVCSYCKTMVNITPGYESLRKHALTQKHIKKKKKISTLKAAKKHTHLESIRRDPTLSWCRQIYGLKNMVLCLYCRKALPSDDLTCLRGHALSDRHQLRTKLLEHKSLRVKPKVTVKPRYHPTAPVCDEVKYSLCLEAFPNQLSSLSCNGLNSSSDVKQADKLSEECKESMSSYTSCYVPLIPLSVQEWTPIAPRSSSCLAQPRIKQGSSLPEVFMCFYCHREFTSTSDLQAHLFICQDMRKCWKPPQQPSDVYIEPSVDAFMASVRLLPKETALAMTRERSTKECESIDLEDDSPHPQSLPWTPKRLLSHLSHDGSNLHTPVKRRPSLSSYQARTECFKTPEKGNESAPSPQFAGAKSLYSIDLTSTLGCLVRKQVKGDPKLHVLSDVESHCLTTVEKRQPSFYCNLRQRPVNFPLTFKEHSSKYCHQYKFNRRQKSEFIAYVNTGLNKASRHLLRSMKRCSVKLNPLTKADLHKWMPSRNNVKVVLKPLTIEEIHFWTKPKSNNQIQASFKYVQPEALFPKGFSLKAPALTQVLGLQTKSRQGQRKSNYIFVDSMSERDINKSVLLKSLLSDAETENVPTTVSPIVPRETGYVPSGSSLQIPVAQPSKQCGGSQGKMFYLPDITNLNVDRDKVKTRLCFEPFNSLGNPNTIPRDHFKIKQLSKSTISLNTLPRSSDSLKTISRPCHLNTFTRSSDHFLTLPSGSPNSSATFGHSNVQKSMKNTAMYSGVKDVCIRIAPEGEMIHPINTTPDRNVKSGKAFQANKLKRTKHSPDKAFQANKLKRCTKHSPDKALQANKLKRTKHSPDKALQCPSIPSPFQIKISCHRDNELPPQYTSTLVCKLYDAVFPKISKPVMCSPLFQDTLSMIKPPSC</sequence>
<evidence type="ECO:0000313" key="4">
    <source>
        <dbReference type="RefSeq" id="XP_055882139.1"/>
    </source>
</evidence>
<dbReference type="RefSeq" id="XP_055882138.1">
    <property type="nucleotide sequence ID" value="XM_056026163.1"/>
</dbReference>
<reference evidence="3 4" key="1">
    <citation type="submission" date="2025-04" db="UniProtKB">
        <authorList>
            <consortium name="RefSeq"/>
        </authorList>
    </citation>
    <scope>IDENTIFICATION</scope>
</reference>
<dbReference type="AlphaFoldDB" id="A0A9W3A4N6"/>
<gene>
    <name evidence="3 4" type="primary">LOC106077577</name>
</gene>
<evidence type="ECO:0000313" key="2">
    <source>
        <dbReference type="Proteomes" id="UP001165740"/>
    </source>
</evidence>
<evidence type="ECO:0000313" key="3">
    <source>
        <dbReference type="RefSeq" id="XP_055882138.1"/>
    </source>
</evidence>
<dbReference type="OrthoDB" id="6288734at2759"/>
<dbReference type="RefSeq" id="XP_055882139.1">
    <property type="nucleotide sequence ID" value="XM_056026164.1"/>
</dbReference>